<accession>A0A1C3NXQ8</accession>
<evidence type="ECO:0000313" key="3">
    <source>
        <dbReference type="Proteomes" id="UP000199013"/>
    </source>
</evidence>
<protein>
    <submittedName>
        <fullName evidence="2">Putative membrane protein</fullName>
    </submittedName>
</protein>
<dbReference type="AlphaFoldDB" id="A0A1C3NXQ8"/>
<proteinExistence type="predicted"/>
<organism evidence="2 3">
    <name type="scientific">Candidatus Protofrankia californiensis</name>
    <dbReference type="NCBI Taxonomy" id="1839754"/>
    <lineage>
        <taxon>Bacteria</taxon>
        <taxon>Bacillati</taxon>
        <taxon>Actinomycetota</taxon>
        <taxon>Actinomycetes</taxon>
        <taxon>Frankiales</taxon>
        <taxon>Frankiaceae</taxon>
        <taxon>Protofrankia</taxon>
    </lineage>
</organism>
<reference evidence="3" key="1">
    <citation type="submission" date="2016-02" db="EMBL/GenBank/DDBJ databases">
        <authorList>
            <person name="Wibberg D."/>
        </authorList>
    </citation>
    <scope>NUCLEOTIDE SEQUENCE [LARGE SCALE GENOMIC DNA]</scope>
</reference>
<name>A0A1C3NXQ8_9ACTN</name>
<gene>
    <name evidence="2" type="ORF">FDG2_2441</name>
</gene>
<dbReference type="EMBL" id="FLUV01001028">
    <property type="protein sequence ID" value="SBW22305.1"/>
    <property type="molecule type" value="Genomic_DNA"/>
</dbReference>
<sequence length="52" mass="5746">MYGWIFRRLPGGFALKVVLMIMFAAVVAAGLLFGVFPVVEPHLPLTRVTVDE</sequence>
<keyword evidence="1" id="KW-0472">Membrane</keyword>
<dbReference type="Proteomes" id="UP000199013">
    <property type="component" value="Unassembled WGS sequence"/>
</dbReference>
<keyword evidence="3" id="KW-1185">Reference proteome</keyword>
<evidence type="ECO:0000313" key="2">
    <source>
        <dbReference type="EMBL" id="SBW22305.1"/>
    </source>
</evidence>
<keyword evidence="1" id="KW-1133">Transmembrane helix</keyword>
<feature type="transmembrane region" description="Helical" evidence="1">
    <location>
        <begin position="12"/>
        <end position="36"/>
    </location>
</feature>
<keyword evidence="1" id="KW-0812">Transmembrane</keyword>
<evidence type="ECO:0000256" key="1">
    <source>
        <dbReference type="SAM" id="Phobius"/>
    </source>
</evidence>